<organism evidence="1">
    <name type="scientific">marine sediment metagenome</name>
    <dbReference type="NCBI Taxonomy" id="412755"/>
    <lineage>
        <taxon>unclassified sequences</taxon>
        <taxon>metagenomes</taxon>
        <taxon>ecological metagenomes</taxon>
    </lineage>
</organism>
<name>X1L5Y1_9ZZZZ</name>
<feature type="non-terminal residue" evidence="1">
    <location>
        <position position="39"/>
    </location>
</feature>
<proteinExistence type="predicted"/>
<reference evidence="1" key="1">
    <citation type="journal article" date="2014" name="Front. Microbiol.">
        <title>High frequency of phylogenetically diverse reductive dehalogenase-homologous genes in deep subseafloor sedimentary metagenomes.</title>
        <authorList>
            <person name="Kawai M."/>
            <person name="Futagami T."/>
            <person name="Toyoda A."/>
            <person name="Takaki Y."/>
            <person name="Nishi S."/>
            <person name="Hori S."/>
            <person name="Arai W."/>
            <person name="Tsubouchi T."/>
            <person name="Morono Y."/>
            <person name="Uchiyama I."/>
            <person name="Ito T."/>
            <person name="Fujiyama A."/>
            <person name="Inagaki F."/>
            <person name="Takami H."/>
        </authorList>
    </citation>
    <scope>NUCLEOTIDE SEQUENCE</scope>
    <source>
        <strain evidence="1">Expedition CK06-06</strain>
    </source>
</reference>
<gene>
    <name evidence="1" type="ORF">S06H3_11265</name>
</gene>
<evidence type="ECO:0000313" key="1">
    <source>
        <dbReference type="EMBL" id="GAI14762.1"/>
    </source>
</evidence>
<comment type="caution">
    <text evidence="1">The sequence shown here is derived from an EMBL/GenBank/DDBJ whole genome shotgun (WGS) entry which is preliminary data.</text>
</comment>
<dbReference type="AlphaFoldDB" id="X1L5Y1"/>
<dbReference type="EMBL" id="BARV01005410">
    <property type="protein sequence ID" value="GAI14762.1"/>
    <property type="molecule type" value="Genomic_DNA"/>
</dbReference>
<protein>
    <submittedName>
        <fullName evidence="1">Uncharacterized protein</fullName>
    </submittedName>
</protein>
<accession>X1L5Y1</accession>
<sequence>MVKITHRSYWDFRYLALVNFIIWKEWRIFDPPNLLDQGR</sequence>